<protein>
    <submittedName>
        <fullName evidence="1">Uncharacterized protein</fullName>
    </submittedName>
</protein>
<reference evidence="1 2" key="1">
    <citation type="submission" date="2018-10" db="EMBL/GenBank/DDBJ databases">
        <title>Natrarchaeobius chitinivorans gen. nov., sp. nov., and Natrarchaeobius haloalkaliphilus sp. nov., alkaliphilic, chitin-utilizing haloarchaea from hypersaline alkaline lakes.</title>
        <authorList>
            <person name="Sorokin D.Y."/>
            <person name="Elcheninov A.G."/>
            <person name="Kostrikina N.A."/>
            <person name="Bale N.J."/>
            <person name="Sinninghe Damste J.S."/>
            <person name="Khijniak T.V."/>
            <person name="Kublanov I.V."/>
            <person name="Toshchakov S.V."/>
        </authorList>
    </citation>
    <scope>NUCLEOTIDE SEQUENCE [LARGE SCALE GENOMIC DNA]</scope>
    <source>
        <strain evidence="1 2">AArcht4T</strain>
    </source>
</reference>
<name>A0A3N6M2J6_NATCH</name>
<evidence type="ECO:0000313" key="2">
    <source>
        <dbReference type="Proteomes" id="UP000282323"/>
    </source>
</evidence>
<dbReference type="AlphaFoldDB" id="A0A3N6M2J6"/>
<comment type="caution">
    <text evidence="1">The sequence shown here is derived from an EMBL/GenBank/DDBJ whole genome shotgun (WGS) entry which is preliminary data.</text>
</comment>
<evidence type="ECO:0000313" key="1">
    <source>
        <dbReference type="EMBL" id="RQG89361.1"/>
    </source>
</evidence>
<keyword evidence="2" id="KW-1185">Reference proteome</keyword>
<proteinExistence type="predicted"/>
<dbReference type="EMBL" id="REGA01000048">
    <property type="protein sequence ID" value="RQG89361.1"/>
    <property type="molecule type" value="Genomic_DNA"/>
</dbReference>
<dbReference type="Proteomes" id="UP000282323">
    <property type="component" value="Unassembled WGS sequence"/>
</dbReference>
<sequence length="79" mass="8828">MKTTLNDGRDVEIEITGRPENKRRIDVTVDHGRKWVFGVQGGVAALIMTLNSQGQRIDDELPAWIEPMLQRLGLEGVDA</sequence>
<dbReference type="OrthoDB" id="195695at2157"/>
<accession>A0A3N6M2J6</accession>
<gene>
    <name evidence="1" type="ORF">EA473_22285</name>
</gene>
<organism evidence="1 2">
    <name type="scientific">Natrarchaeobius chitinivorans</name>
    <dbReference type="NCBI Taxonomy" id="1679083"/>
    <lineage>
        <taxon>Archaea</taxon>
        <taxon>Methanobacteriati</taxon>
        <taxon>Methanobacteriota</taxon>
        <taxon>Stenosarchaea group</taxon>
        <taxon>Halobacteria</taxon>
        <taxon>Halobacteriales</taxon>
        <taxon>Natrialbaceae</taxon>
        <taxon>Natrarchaeobius</taxon>
    </lineage>
</organism>